<accession>A0A841C2Z3</accession>
<dbReference type="Proteomes" id="UP000562464">
    <property type="component" value="Unassembled WGS sequence"/>
</dbReference>
<keyword evidence="3" id="KW-0238">DNA-binding</keyword>
<dbReference type="RefSeq" id="WP_183538134.1">
    <property type="nucleotide sequence ID" value="NZ_DASWOY010000012.1"/>
</dbReference>
<dbReference type="GO" id="GO:0003677">
    <property type="term" value="F:DNA binding"/>
    <property type="evidence" value="ECO:0007669"/>
    <property type="project" value="UniProtKB-KW"/>
</dbReference>
<feature type="domain" description="Response regulatory" evidence="7">
    <location>
        <begin position="6"/>
        <end position="122"/>
    </location>
</feature>
<evidence type="ECO:0000313" key="9">
    <source>
        <dbReference type="Proteomes" id="UP000562464"/>
    </source>
</evidence>
<dbReference type="PROSITE" id="PS00622">
    <property type="entry name" value="HTH_LUXR_1"/>
    <property type="match status" value="1"/>
</dbReference>
<dbReference type="SUPFAM" id="SSF52172">
    <property type="entry name" value="CheY-like"/>
    <property type="match status" value="1"/>
</dbReference>
<evidence type="ECO:0000256" key="1">
    <source>
        <dbReference type="ARBA" id="ARBA00022553"/>
    </source>
</evidence>
<keyword evidence="1 5" id="KW-0597">Phosphoprotein</keyword>
<comment type="caution">
    <text evidence="8">The sequence shown here is derived from an EMBL/GenBank/DDBJ whole genome shotgun (WGS) entry which is preliminary data.</text>
</comment>
<keyword evidence="9" id="KW-1185">Reference proteome</keyword>
<feature type="modified residue" description="4-aspartylphosphate" evidence="5">
    <location>
        <position position="57"/>
    </location>
</feature>
<evidence type="ECO:0000256" key="5">
    <source>
        <dbReference type="PROSITE-ProRule" id="PRU00169"/>
    </source>
</evidence>
<evidence type="ECO:0000259" key="6">
    <source>
        <dbReference type="PROSITE" id="PS50043"/>
    </source>
</evidence>
<evidence type="ECO:0000256" key="3">
    <source>
        <dbReference type="ARBA" id="ARBA00023125"/>
    </source>
</evidence>
<reference evidence="8 9" key="1">
    <citation type="submission" date="2020-08" db="EMBL/GenBank/DDBJ databases">
        <title>Genomic Encyclopedia of Type Strains, Phase IV (KMG-IV): sequencing the most valuable type-strain genomes for metagenomic binning, comparative biology and taxonomic classification.</title>
        <authorList>
            <person name="Goeker M."/>
        </authorList>
    </citation>
    <scope>NUCLEOTIDE SEQUENCE [LARGE SCALE GENOMIC DNA]</scope>
    <source>
        <strain evidence="8 9">DSM 14925</strain>
    </source>
</reference>
<dbReference type="PROSITE" id="PS50110">
    <property type="entry name" value="RESPONSE_REGULATORY"/>
    <property type="match status" value="1"/>
</dbReference>
<dbReference type="InterPro" id="IPR058245">
    <property type="entry name" value="NreC/VraR/RcsB-like_REC"/>
</dbReference>
<feature type="domain" description="HTH luxR-type" evidence="6">
    <location>
        <begin position="143"/>
        <end position="208"/>
    </location>
</feature>
<dbReference type="CDD" id="cd17535">
    <property type="entry name" value="REC_NarL-like"/>
    <property type="match status" value="1"/>
</dbReference>
<dbReference type="InterPro" id="IPR011006">
    <property type="entry name" value="CheY-like_superfamily"/>
</dbReference>
<dbReference type="PANTHER" id="PTHR43214:SF37">
    <property type="entry name" value="TRANSCRIPTIONAL REGULATORY PROTEIN YDFI"/>
    <property type="match status" value="1"/>
</dbReference>
<sequence length="214" mass="23999">MVDKIKVMIVDDHQMVRLGLSSFINVQEDIEVIEEASDGQVGVLKAEKFKPDVILMDLVMDRMDGITATKIILEKDPSARILILTSFLDDEKVFPALAAGAKGYILKTSQAHEITEAIRKVANGEDVLSESVKEKIAEHEHRPHELYDDLTSREMEVLRELAKGESNQDIADALYISLKTVKTHVSNIFVKLKVDDRTQAAIYAMNHKLVESQV</sequence>
<gene>
    <name evidence="8" type="ORF">HNQ37_000061</name>
</gene>
<dbReference type="PROSITE" id="PS50043">
    <property type="entry name" value="HTH_LUXR_2"/>
    <property type="match status" value="1"/>
</dbReference>
<name>A0A841C2Z3_9LACT</name>
<evidence type="ECO:0000259" key="7">
    <source>
        <dbReference type="PROSITE" id="PS50110"/>
    </source>
</evidence>
<dbReference type="SUPFAM" id="SSF46894">
    <property type="entry name" value="C-terminal effector domain of the bipartite response regulators"/>
    <property type="match status" value="1"/>
</dbReference>
<dbReference type="Pfam" id="PF00072">
    <property type="entry name" value="Response_reg"/>
    <property type="match status" value="1"/>
</dbReference>
<dbReference type="EMBL" id="JACHHV010000001">
    <property type="protein sequence ID" value="MBB5887193.1"/>
    <property type="molecule type" value="Genomic_DNA"/>
</dbReference>
<dbReference type="SMART" id="SM00448">
    <property type="entry name" value="REC"/>
    <property type="match status" value="1"/>
</dbReference>
<dbReference type="GO" id="GO:0000160">
    <property type="term" value="P:phosphorelay signal transduction system"/>
    <property type="evidence" value="ECO:0007669"/>
    <property type="project" value="InterPro"/>
</dbReference>
<dbReference type="CDD" id="cd06170">
    <property type="entry name" value="LuxR_C_like"/>
    <property type="match status" value="1"/>
</dbReference>
<dbReference type="InterPro" id="IPR039420">
    <property type="entry name" value="WalR-like"/>
</dbReference>
<dbReference type="Pfam" id="PF00196">
    <property type="entry name" value="GerE"/>
    <property type="match status" value="1"/>
</dbReference>
<organism evidence="8 9">
    <name type="scientific">Lactovum miscens</name>
    <dbReference type="NCBI Taxonomy" id="190387"/>
    <lineage>
        <taxon>Bacteria</taxon>
        <taxon>Bacillati</taxon>
        <taxon>Bacillota</taxon>
        <taxon>Bacilli</taxon>
        <taxon>Lactobacillales</taxon>
        <taxon>Streptococcaceae</taxon>
        <taxon>Lactovum</taxon>
    </lineage>
</organism>
<proteinExistence type="predicted"/>
<dbReference type="PRINTS" id="PR00038">
    <property type="entry name" value="HTHLUXR"/>
</dbReference>
<evidence type="ECO:0000256" key="4">
    <source>
        <dbReference type="ARBA" id="ARBA00023163"/>
    </source>
</evidence>
<dbReference type="SMART" id="SM00421">
    <property type="entry name" value="HTH_LUXR"/>
    <property type="match status" value="1"/>
</dbReference>
<keyword evidence="4" id="KW-0804">Transcription</keyword>
<dbReference type="GO" id="GO:0006355">
    <property type="term" value="P:regulation of DNA-templated transcription"/>
    <property type="evidence" value="ECO:0007669"/>
    <property type="project" value="InterPro"/>
</dbReference>
<dbReference type="PANTHER" id="PTHR43214">
    <property type="entry name" value="TWO-COMPONENT RESPONSE REGULATOR"/>
    <property type="match status" value="1"/>
</dbReference>
<dbReference type="AlphaFoldDB" id="A0A841C2Z3"/>
<evidence type="ECO:0000256" key="2">
    <source>
        <dbReference type="ARBA" id="ARBA00023015"/>
    </source>
</evidence>
<evidence type="ECO:0000313" key="8">
    <source>
        <dbReference type="EMBL" id="MBB5887193.1"/>
    </source>
</evidence>
<keyword evidence="2" id="KW-0805">Transcription regulation</keyword>
<dbReference type="InterPro" id="IPR001789">
    <property type="entry name" value="Sig_transdc_resp-reg_receiver"/>
</dbReference>
<dbReference type="InterPro" id="IPR000792">
    <property type="entry name" value="Tscrpt_reg_LuxR_C"/>
</dbReference>
<protein>
    <submittedName>
        <fullName evidence="8">NarL family two-component system response regulator LiaR</fullName>
    </submittedName>
</protein>
<dbReference type="InterPro" id="IPR016032">
    <property type="entry name" value="Sig_transdc_resp-reg_C-effctor"/>
</dbReference>
<dbReference type="Gene3D" id="3.40.50.2300">
    <property type="match status" value="1"/>
</dbReference>